<evidence type="ECO:0000313" key="7">
    <source>
        <dbReference type="EMBL" id="CAL1683049.1"/>
    </source>
</evidence>
<dbReference type="GO" id="GO:1990918">
    <property type="term" value="P:double-strand break repair involved in meiotic recombination"/>
    <property type="evidence" value="ECO:0007669"/>
    <property type="project" value="TreeGrafter"/>
</dbReference>
<proteinExistence type="inferred from homology"/>
<evidence type="ECO:0000256" key="1">
    <source>
        <dbReference type="ARBA" id="ARBA00004123"/>
    </source>
</evidence>
<comment type="subcellular location">
    <subcellularLocation>
        <location evidence="1">Nucleus</location>
    </subcellularLocation>
</comment>
<feature type="region of interest" description="Disordered" evidence="6">
    <location>
        <begin position="1496"/>
        <end position="1520"/>
    </location>
</feature>
<dbReference type="Proteomes" id="UP001497644">
    <property type="component" value="Chromosome 4"/>
</dbReference>
<comment type="similarity">
    <text evidence="5">Belongs to the Fanconi anemia protein FANCD2 family.</text>
</comment>
<dbReference type="GO" id="GO:0007129">
    <property type="term" value="P:homologous chromosome pairing at meiosis"/>
    <property type="evidence" value="ECO:0007669"/>
    <property type="project" value="TreeGrafter"/>
</dbReference>
<reference evidence="7" key="1">
    <citation type="submission" date="2024-04" db="EMBL/GenBank/DDBJ databases">
        <authorList>
            <consortium name="Molecular Ecology Group"/>
        </authorList>
    </citation>
    <scope>NUCLEOTIDE SEQUENCE</scope>
</reference>
<feature type="region of interest" description="Disordered" evidence="6">
    <location>
        <begin position="124"/>
        <end position="146"/>
    </location>
</feature>
<feature type="compositionally biased region" description="Acidic residues" evidence="6">
    <location>
        <begin position="1499"/>
        <end position="1520"/>
    </location>
</feature>
<dbReference type="Pfam" id="PF14631">
    <property type="entry name" value="FancD2"/>
    <property type="match status" value="3"/>
</dbReference>
<evidence type="ECO:0000256" key="2">
    <source>
        <dbReference type="ARBA" id="ARBA00022499"/>
    </source>
</evidence>
<gene>
    <name evidence="7" type="ORF">LPLAT_LOCUS8857</name>
</gene>
<evidence type="ECO:0000313" key="8">
    <source>
        <dbReference type="Proteomes" id="UP001497644"/>
    </source>
</evidence>
<dbReference type="PANTHER" id="PTHR32086">
    <property type="entry name" value="FANCONI ANEMIA GROUP D2 PROTEIN"/>
    <property type="match status" value="1"/>
</dbReference>
<dbReference type="GO" id="GO:0031573">
    <property type="term" value="P:mitotic intra-S DNA damage checkpoint signaling"/>
    <property type="evidence" value="ECO:0007669"/>
    <property type="project" value="TreeGrafter"/>
</dbReference>
<dbReference type="GO" id="GO:0005634">
    <property type="term" value="C:nucleus"/>
    <property type="evidence" value="ECO:0007669"/>
    <property type="project" value="UniProtKB-SubCell"/>
</dbReference>
<name>A0AAV2NRF6_9HYME</name>
<keyword evidence="2" id="KW-1017">Isopeptide bond</keyword>
<keyword evidence="4" id="KW-0539">Nucleus</keyword>
<dbReference type="GO" id="GO:0000793">
    <property type="term" value="C:condensed chromosome"/>
    <property type="evidence" value="ECO:0007669"/>
    <property type="project" value="TreeGrafter"/>
</dbReference>
<dbReference type="EMBL" id="OZ034827">
    <property type="protein sequence ID" value="CAL1683049.1"/>
    <property type="molecule type" value="Genomic_DNA"/>
</dbReference>
<dbReference type="InterPro" id="IPR029448">
    <property type="entry name" value="FANCD2"/>
</dbReference>
<protein>
    <recommendedName>
        <fullName evidence="9">Fanconi anemia group D2 protein</fullName>
    </recommendedName>
</protein>
<accession>A0AAV2NRF6</accession>
<evidence type="ECO:0000256" key="4">
    <source>
        <dbReference type="ARBA" id="ARBA00023242"/>
    </source>
</evidence>
<dbReference type="PANTHER" id="PTHR32086:SF0">
    <property type="entry name" value="FANCONI ANEMIA GROUP D2 PROTEIN"/>
    <property type="match status" value="1"/>
</dbReference>
<evidence type="ECO:0000256" key="5">
    <source>
        <dbReference type="ARBA" id="ARBA00093456"/>
    </source>
</evidence>
<organism evidence="7 8">
    <name type="scientific">Lasius platythorax</name>
    <dbReference type="NCBI Taxonomy" id="488582"/>
    <lineage>
        <taxon>Eukaryota</taxon>
        <taxon>Metazoa</taxon>
        <taxon>Ecdysozoa</taxon>
        <taxon>Arthropoda</taxon>
        <taxon>Hexapoda</taxon>
        <taxon>Insecta</taxon>
        <taxon>Pterygota</taxon>
        <taxon>Neoptera</taxon>
        <taxon>Endopterygota</taxon>
        <taxon>Hymenoptera</taxon>
        <taxon>Apocrita</taxon>
        <taxon>Aculeata</taxon>
        <taxon>Formicoidea</taxon>
        <taxon>Formicidae</taxon>
        <taxon>Formicinae</taxon>
        <taxon>Lasius</taxon>
        <taxon>Lasius</taxon>
    </lineage>
</organism>
<dbReference type="GO" id="GO:0036297">
    <property type="term" value="P:interstrand cross-link repair"/>
    <property type="evidence" value="ECO:0007669"/>
    <property type="project" value="TreeGrafter"/>
</dbReference>
<sequence>MDKRKLVFNTGLHKNLRSVSQSLEETGSITTSNKQSAHKINVTMQEKNDLLHDGKLSDIRLSASKSLNSQSIIRNNSFIENREINICETEKDVSKKDNFPVNHKLLKTKTLTTKQLNSQILGSTSAMSQQDNNHLSGEGISITNRPLSNANHSIARKRKVVCSAEEASDSDLDFSSNECTAIKKKRNEIIFDRNSQSVARDINPNRNSSKENLSLITKSPVKLSTSNISQKKQQDKNKKSPSTELKKYKLNKNLEECRINSKENFSKTKNFPVPSVFSNFLQKCGITILNDGIHILSVPSSIAKWKMRNVLSSKQYQKKDIIDSIEEYVRNEESFEKMLNDMELSTDNRSFSALNKISLARILLEVTEIQTDIYNIFISKLNESILLVDSPENVPWAVLLLQQFRFLDTITNVDIVTTNIEQLLETCPPWFQYELILFLPDILSDIQHRNIAEILTKMLEENSELTNVILNCIASFNLDKEYLEEYKIKVLHLLKTNMKVEFIPIVIRFLLNNYTSDIVKQMLLVLRNIEMQPLAGDKVEECYKNQVQIIQTLKMCMLLSKDVTHAAIIVVKDINQNPKPLDLIILLLIFSGTTRQKNAEALLKQNIRCGFYRTSLLHTLYNDYKEVIRELQPSILQLASKLLKSEEYVFINFAIEWFRLQFLSQKEALFKQREIIEKIILLMGNNDQTVKHAMTILCKMAENTIERDCLVSQCNHLRILLEKIDCFGLEEIGTLSDLLHKLCLVDNSTSESLRDDLFILLQKQLSTTKPITKCKGVMGAVMAIKHLAGKVESCDKALKLFNKVMKSVKSCSRSQPLFYDQLAQVIAETETININFLHKITNCIEDEFVNTYMTDKTQSSEDLIPKFGLNNEEHEPQNYVLNFGNKRNGPIAPILFRLLKTCCMKTSAHGELEAIDALLGCRMLMPQNFDIPEPPILDLIICGINWLREIITGFVTQTDLLLREQVLKRLDTLIYLQGELNMLLTLCDTKYQPPPCYFHYFPLPQFVKIERKTSKKGKKPKKGKKLNISVNIEDESREISSTLCSKNPAYFRKFDAKIAHLLDVKINSQSSQSETKGISITQVCFIVRELLAIFENEPSESFVKDLIHLLPKICSKLDDVVSRLRQDNTYDFRKGAKLLLCLLTKIFNWKGFLSVTYNTLLREGLRSLAGQINAENARLRSCKELVAESYKYFESLSDIATEISLATALVNMCQSLMKHSETYTQQHKNKHAKLAYGFLCLEWPEDRYINPQYKLSIIQLLNNWIDNEPSPLETVTSILEWLPDEISNFENNQSVLTRIPSLNKNIFQLLYKKLFDGLIKGINISLSAVNSDPKKIKIWHNIVSNVQKLVQICKTLKTNANIQLFLKYMPFLIRQFLNIGMPILEHNLKYQTDDVTSILKMMQGGTRYLHAICCDCTEKKNLPLTRYVPAAKSTLEKLIYSVKGMLVLNDSAAAFWMGNLVNKNLEGREILSQTSSEETTLSDMNAASEELINASSEIIDSDLDEDPIEETEIEDNDMDN</sequence>
<keyword evidence="3" id="KW-0832">Ubl conjugation</keyword>
<evidence type="ECO:0000256" key="3">
    <source>
        <dbReference type="ARBA" id="ARBA00022843"/>
    </source>
</evidence>
<evidence type="ECO:0008006" key="9">
    <source>
        <dbReference type="Google" id="ProtNLM"/>
    </source>
</evidence>
<dbReference type="GO" id="GO:0070182">
    <property type="term" value="F:DNA polymerase binding"/>
    <property type="evidence" value="ECO:0007669"/>
    <property type="project" value="TreeGrafter"/>
</dbReference>
<keyword evidence="8" id="KW-1185">Reference proteome</keyword>
<evidence type="ECO:0000256" key="6">
    <source>
        <dbReference type="SAM" id="MobiDB-lite"/>
    </source>
</evidence>